<name>A0A495DD23_9PROT</name>
<dbReference type="OrthoDB" id="7629746at2"/>
<dbReference type="EMBL" id="RBIM01000003">
    <property type="protein sequence ID" value="RKR00228.1"/>
    <property type="molecule type" value="Genomic_DNA"/>
</dbReference>
<reference evidence="1 2" key="1">
    <citation type="submission" date="2018-10" db="EMBL/GenBank/DDBJ databases">
        <title>Genomic Encyclopedia of Type Strains, Phase IV (KMG-IV): sequencing the most valuable type-strain genomes for metagenomic binning, comparative biology and taxonomic classification.</title>
        <authorList>
            <person name="Goeker M."/>
        </authorList>
    </citation>
    <scope>NUCLEOTIDE SEQUENCE [LARGE SCALE GENOMIC DNA]</scope>
    <source>
        <strain evidence="1 2">DSM 4734</strain>
    </source>
</reference>
<organism evidence="1 2">
    <name type="scientific">Maricaulis maris</name>
    <dbReference type="NCBI Taxonomy" id="74318"/>
    <lineage>
        <taxon>Bacteria</taxon>
        <taxon>Pseudomonadati</taxon>
        <taxon>Pseudomonadota</taxon>
        <taxon>Alphaproteobacteria</taxon>
        <taxon>Maricaulales</taxon>
        <taxon>Maricaulaceae</taxon>
        <taxon>Maricaulis</taxon>
    </lineage>
</organism>
<protein>
    <submittedName>
        <fullName evidence="1">Uncharacterized protein</fullName>
    </submittedName>
</protein>
<dbReference type="Proteomes" id="UP000273675">
    <property type="component" value="Unassembled WGS sequence"/>
</dbReference>
<gene>
    <name evidence="1" type="ORF">C7435_1429</name>
</gene>
<dbReference type="RefSeq" id="WP_075190412.1">
    <property type="nucleotide sequence ID" value="NZ_RBIM01000003.1"/>
</dbReference>
<sequence>MAFNPVKVRRYGEPKEVVARVFEEVGGIPSVMELLDLSRTRVYALADPDSTNEISYARIAKLTESGASAAAQHLAALAGGIFLPITKADDANWLALAGEASRRNARNISAIMESLSETERSPGRIDQEEARDILKVLDEQLGVLAIQRAKLAAIASGETVDMAGHQVDGENGAA</sequence>
<comment type="caution">
    <text evidence="1">The sequence shown here is derived from an EMBL/GenBank/DDBJ whole genome shotgun (WGS) entry which is preliminary data.</text>
</comment>
<dbReference type="AlphaFoldDB" id="A0A495DD23"/>
<evidence type="ECO:0000313" key="1">
    <source>
        <dbReference type="EMBL" id="RKR00228.1"/>
    </source>
</evidence>
<accession>A0A495DD23</accession>
<proteinExistence type="predicted"/>
<evidence type="ECO:0000313" key="2">
    <source>
        <dbReference type="Proteomes" id="UP000273675"/>
    </source>
</evidence>